<proteinExistence type="inferred from homology"/>
<evidence type="ECO:0000259" key="8">
    <source>
        <dbReference type="Pfam" id="PF04413"/>
    </source>
</evidence>
<comment type="caution">
    <text evidence="9">The sequence shown here is derived from an EMBL/GenBank/DDBJ whole genome shotgun (WGS) entry which is preliminary data.</text>
</comment>
<dbReference type="PANTHER" id="PTHR42755:SF1">
    <property type="entry name" value="3-DEOXY-D-MANNO-OCTULOSONIC ACID TRANSFERASE, MITOCHONDRIAL-RELATED"/>
    <property type="match status" value="1"/>
</dbReference>
<dbReference type="OrthoDB" id="308383at2759"/>
<evidence type="ECO:0000256" key="4">
    <source>
        <dbReference type="ARBA" id="ARBA00031445"/>
    </source>
</evidence>
<organism evidence="9 10">
    <name type="scientific">Ceratopteris richardii</name>
    <name type="common">Triangle waterfern</name>
    <dbReference type="NCBI Taxonomy" id="49495"/>
    <lineage>
        <taxon>Eukaryota</taxon>
        <taxon>Viridiplantae</taxon>
        <taxon>Streptophyta</taxon>
        <taxon>Embryophyta</taxon>
        <taxon>Tracheophyta</taxon>
        <taxon>Polypodiopsida</taxon>
        <taxon>Polypodiidae</taxon>
        <taxon>Polypodiales</taxon>
        <taxon>Pteridineae</taxon>
        <taxon>Pteridaceae</taxon>
        <taxon>Parkerioideae</taxon>
        <taxon>Ceratopteris</taxon>
    </lineage>
</organism>
<reference evidence="9" key="1">
    <citation type="submission" date="2021-08" db="EMBL/GenBank/DDBJ databases">
        <title>WGS assembly of Ceratopteris richardii.</title>
        <authorList>
            <person name="Marchant D.B."/>
            <person name="Chen G."/>
            <person name="Jenkins J."/>
            <person name="Shu S."/>
            <person name="Leebens-Mack J."/>
            <person name="Grimwood J."/>
            <person name="Schmutz J."/>
            <person name="Soltis P."/>
            <person name="Soltis D."/>
            <person name="Chen Z.-H."/>
        </authorList>
    </citation>
    <scope>NUCLEOTIDE SEQUENCE</scope>
    <source>
        <strain evidence="9">Whitten #5841</strain>
        <tissue evidence="9">Leaf</tissue>
    </source>
</reference>
<keyword evidence="3" id="KW-0808">Transferase</keyword>
<dbReference type="GO" id="GO:0009245">
    <property type="term" value="P:lipid A biosynthetic process"/>
    <property type="evidence" value="ECO:0007669"/>
    <property type="project" value="TreeGrafter"/>
</dbReference>
<dbReference type="SUPFAM" id="SSF53756">
    <property type="entry name" value="UDP-Glycosyltransferase/glycogen phosphorylase"/>
    <property type="match status" value="1"/>
</dbReference>
<feature type="site" description="Transition state stabilizer" evidence="7">
    <location>
        <position position="214"/>
    </location>
</feature>
<gene>
    <name evidence="9" type="ORF">KP509_01G024500</name>
</gene>
<evidence type="ECO:0000256" key="6">
    <source>
        <dbReference type="PIRSR" id="PIRSR639901-1"/>
    </source>
</evidence>
<evidence type="ECO:0000256" key="7">
    <source>
        <dbReference type="PIRSR" id="PIRSR639901-2"/>
    </source>
</evidence>
<feature type="active site" description="Proton acceptor" evidence="6">
    <location>
        <position position="64"/>
    </location>
</feature>
<name>A0A8T2VFD6_CERRI</name>
<evidence type="ECO:0000313" key="10">
    <source>
        <dbReference type="Proteomes" id="UP000825935"/>
    </source>
</evidence>
<protein>
    <recommendedName>
        <fullName evidence="2">lipid IVA 3-deoxy-D-manno-octulosonic acid transferase</fullName>
        <ecNumber evidence="2">2.4.99.12</ecNumber>
    </recommendedName>
    <alternativeName>
        <fullName evidence="4">Lipid IV(A) 3-deoxy-D-manno-octulosonic acid transferase</fullName>
    </alternativeName>
</protein>
<dbReference type="InterPro" id="IPR007507">
    <property type="entry name" value="Glycos_transf_N"/>
</dbReference>
<accession>A0A8T2VFD6</accession>
<dbReference type="GO" id="GO:0043842">
    <property type="term" value="F:Kdo transferase activity"/>
    <property type="evidence" value="ECO:0007669"/>
    <property type="project" value="UniProtKB-EC"/>
</dbReference>
<feature type="domain" description="3-deoxy-D-manno-octulosonic-acid transferase N-terminal" evidence="8">
    <location>
        <begin position="38"/>
        <end position="215"/>
    </location>
</feature>
<evidence type="ECO:0000256" key="1">
    <source>
        <dbReference type="ARBA" id="ARBA00006380"/>
    </source>
</evidence>
<evidence type="ECO:0000256" key="5">
    <source>
        <dbReference type="ARBA" id="ARBA00049183"/>
    </source>
</evidence>
<dbReference type="GO" id="GO:0005886">
    <property type="term" value="C:plasma membrane"/>
    <property type="evidence" value="ECO:0007669"/>
    <property type="project" value="TreeGrafter"/>
</dbReference>
<evidence type="ECO:0000256" key="2">
    <source>
        <dbReference type="ARBA" id="ARBA00012621"/>
    </source>
</evidence>
<keyword evidence="10" id="KW-1185">Reference proteome</keyword>
<evidence type="ECO:0000313" key="9">
    <source>
        <dbReference type="EMBL" id="KAH7445788.1"/>
    </source>
</evidence>
<feature type="site" description="Transition state stabilizer" evidence="7">
    <location>
        <position position="134"/>
    </location>
</feature>
<dbReference type="Gene3D" id="3.40.50.11720">
    <property type="entry name" value="3-Deoxy-D-manno-octulosonic-acid transferase, N-terminal domain"/>
    <property type="match status" value="1"/>
</dbReference>
<dbReference type="InterPro" id="IPR039901">
    <property type="entry name" value="Kdotransferase"/>
</dbReference>
<sequence>MSGGVLSVYRALTSVASPCVFFHLLWRRLRGLEHHLHIPERMGRTSIVRPSGPLLWFHAVSVGEAMSAIPIIKHCILMRPSLNILLTTSTVTSYLLLQQTLPAGVLCQFAPIDTPDATENFLTHWHPDAGIFIESELWPNLLSSAFHKGVKLALINARMSSRSYNRWLLPVARHLIMDLLSVFRLIVPLSTEEATRYQILGAPPTTVHFAGNLKYVVDAVNSHDGKKVSISKLRADLGERSVWIAASTHPGEEHVIASIHMCLRLSLPNLITIIAPRHPERGTSIALEIQQRGLEVAVRSQGDHIHTTTDIYIADTIGELKNLYRVSEVAFIGGSLIKGMMGHNLAEAAAAGCAVLTGPYIGHFSQMVSDFHQVARDSIWQVAGKDDLQNRLHLLFTNHNTLQSCRAAALHASELCAQGVILRVWRHLELFLLQEAFGSEGDHVQFPMYAGISAIDSDRGYI</sequence>
<dbReference type="Proteomes" id="UP000825935">
    <property type="component" value="Chromosome 1"/>
</dbReference>
<dbReference type="EC" id="2.4.99.12" evidence="2"/>
<dbReference type="EMBL" id="CM035406">
    <property type="protein sequence ID" value="KAH7445788.1"/>
    <property type="molecule type" value="Genomic_DNA"/>
</dbReference>
<dbReference type="Gene3D" id="3.40.50.2000">
    <property type="entry name" value="Glycogen Phosphorylase B"/>
    <property type="match status" value="1"/>
</dbReference>
<dbReference type="AlphaFoldDB" id="A0A8T2VFD6"/>
<comment type="similarity">
    <text evidence="1">Belongs to the glycosyltransferase group 1 family. Glycosyltransferase 30 subfamily.</text>
</comment>
<evidence type="ECO:0000256" key="3">
    <source>
        <dbReference type="ARBA" id="ARBA00022679"/>
    </source>
</evidence>
<dbReference type="Pfam" id="PF04413">
    <property type="entry name" value="Glycos_transf_N"/>
    <property type="match status" value="1"/>
</dbReference>
<comment type="catalytic activity">
    <reaction evidence="5">
        <text>lipid IVA (E. coli) + CMP-3-deoxy-beta-D-manno-octulosonate = alpha-Kdo-(2-&gt;6)-lipid IVA (E. coli) + CMP + H(+)</text>
        <dbReference type="Rhea" id="RHEA:28066"/>
        <dbReference type="ChEBI" id="CHEBI:15378"/>
        <dbReference type="ChEBI" id="CHEBI:58603"/>
        <dbReference type="ChEBI" id="CHEBI:60364"/>
        <dbReference type="ChEBI" id="CHEBI:60377"/>
        <dbReference type="ChEBI" id="CHEBI:85987"/>
        <dbReference type="EC" id="2.4.99.12"/>
    </reaction>
</comment>
<dbReference type="FunFam" id="3.40.50.11720:FF:000001">
    <property type="entry name" value="3-deoxy-D-manno-octulosonic acid transferase"/>
    <property type="match status" value="1"/>
</dbReference>
<dbReference type="FunFam" id="3.40.50.2000:FF:000032">
    <property type="entry name" value="3-deoxy-D-manno-octulosonic acid transferase"/>
    <property type="match status" value="1"/>
</dbReference>
<dbReference type="InterPro" id="IPR038107">
    <property type="entry name" value="Glycos_transf_N_sf"/>
</dbReference>
<dbReference type="PANTHER" id="PTHR42755">
    <property type="entry name" value="3-DEOXY-MANNO-OCTULOSONATE CYTIDYLYLTRANSFERASE"/>
    <property type="match status" value="1"/>
</dbReference>
<dbReference type="OMA" id="FIKYEFW"/>